<proteinExistence type="predicted"/>
<gene>
    <name evidence="1" type="ORF">CAL28_19885</name>
</gene>
<dbReference type="EMBL" id="NEVS01000004">
    <property type="protein sequence ID" value="OZI61546.1"/>
    <property type="molecule type" value="Genomic_DNA"/>
</dbReference>
<dbReference type="OrthoDB" id="8642138at2"/>
<organism evidence="1 2">
    <name type="scientific">Bordetella genomosp. 11</name>
    <dbReference type="NCBI Taxonomy" id="1416808"/>
    <lineage>
        <taxon>Bacteria</taxon>
        <taxon>Pseudomonadati</taxon>
        <taxon>Pseudomonadota</taxon>
        <taxon>Betaproteobacteria</taxon>
        <taxon>Burkholderiales</taxon>
        <taxon>Alcaligenaceae</taxon>
        <taxon>Bordetella</taxon>
    </lineage>
</organism>
<keyword evidence="2" id="KW-1185">Reference proteome</keyword>
<comment type="caution">
    <text evidence="1">The sequence shown here is derived from an EMBL/GenBank/DDBJ whole genome shotgun (WGS) entry which is preliminary data.</text>
</comment>
<dbReference type="RefSeq" id="WP_094842949.1">
    <property type="nucleotide sequence ID" value="NZ_NEVS01000004.1"/>
</dbReference>
<evidence type="ECO:0000313" key="2">
    <source>
        <dbReference type="Proteomes" id="UP000215767"/>
    </source>
</evidence>
<sequence length="359" mass="37560">MTQASIAVSQTPPLPGLSLVQTTNAALQTVATDFSGDTDPAAFAGPFMKWADTANGLLKRRNAAGTAWITEGTLFQQSVDTFPDDSIPSTDQGPINVSGQGLMEWDGTDYNKYISVQPAHGQCRLVYTSGTQCTLMPFKGNHLVVGGRTYRIDNSGIVLPNTGLAASTLYYLYAYIDAGAVKVEASTTGYVKGPGGVEVRNGDSSRTLVGKVVTTSGSMFTDTDAARGVASWFNPRQISANALVQGSSFTSTSDALVAGATITFLPWQGDSFACSFDGYGTSNTGVSGTVLTLYLNGNSSGRIAAYTVPGANYSCGFSQSLNFKANAESMVTMQIYGRVAPSGVQSTVNNMSLNALEMA</sequence>
<reference evidence="2" key="1">
    <citation type="submission" date="2017-05" db="EMBL/GenBank/DDBJ databases">
        <title>Complete and WGS of Bordetella genogroups.</title>
        <authorList>
            <person name="Spilker T."/>
            <person name="Lipuma J."/>
        </authorList>
    </citation>
    <scope>NUCLEOTIDE SEQUENCE [LARGE SCALE GENOMIC DNA]</scope>
    <source>
        <strain evidence="2">AU8856</strain>
    </source>
</reference>
<name>A0A261UHZ2_9BORD</name>
<dbReference type="Proteomes" id="UP000215767">
    <property type="component" value="Unassembled WGS sequence"/>
</dbReference>
<protein>
    <submittedName>
        <fullName evidence="1">Uncharacterized protein</fullName>
    </submittedName>
</protein>
<accession>A0A261UHZ2</accession>
<evidence type="ECO:0000313" key="1">
    <source>
        <dbReference type="EMBL" id="OZI61546.1"/>
    </source>
</evidence>
<dbReference type="AlphaFoldDB" id="A0A261UHZ2"/>